<keyword evidence="2" id="KW-1185">Reference proteome</keyword>
<organism evidence="1 2">
    <name type="scientific">Domibacillus aminovorans</name>
    <dbReference type="NCBI Taxonomy" id="29332"/>
    <lineage>
        <taxon>Bacteria</taxon>
        <taxon>Bacillati</taxon>
        <taxon>Bacillota</taxon>
        <taxon>Bacilli</taxon>
        <taxon>Bacillales</taxon>
        <taxon>Bacillaceae</taxon>
        <taxon>Domibacillus</taxon>
    </lineage>
</organism>
<dbReference type="EMBL" id="LQWY01000038">
    <property type="protein sequence ID" value="OAH60466.1"/>
    <property type="molecule type" value="Genomic_DNA"/>
</dbReference>
<dbReference type="Proteomes" id="UP000076935">
    <property type="component" value="Unassembled WGS sequence"/>
</dbReference>
<gene>
    <name evidence="1" type="ORF">AWH49_16530</name>
</gene>
<evidence type="ECO:0000313" key="1">
    <source>
        <dbReference type="EMBL" id="OAH60466.1"/>
    </source>
</evidence>
<reference evidence="1 2" key="1">
    <citation type="submission" date="2016-01" db="EMBL/GenBank/DDBJ databases">
        <title>Investigation of taxonomic status of Bacillus aminovorans.</title>
        <authorList>
            <person name="Verma A."/>
            <person name="Pal Y."/>
            <person name="Krishnamurthi S."/>
        </authorList>
    </citation>
    <scope>NUCLEOTIDE SEQUENCE [LARGE SCALE GENOMIC DNA]</scope>
    <source>
        <strain evidence="1 2">DSM 1314</strain>
    </source>
</reference>
<accession>A0A177L543</accession>
<comment type="caution">
    <text evidence="1">The sequence shown here is derived from an EMBL/GenBank/DDBJ whole genome shotgun (WGS) entry which is preliminary data.</text>
</comment>
<evidence type="ECO:0000313" key="2">
    <source>
        <dbReference type="Proteomes" id="UP000076935"/>
    </source>
</evidence>
<dbReference type="RefSeq" id="WP_063966102.1">
    <property type="nucleotide sequence ID" value="NZ_JBCNAN010000031.1"/>
</dbReference>
<dbReference type="AlphaFoldDB" id="A0A177L543"/>
<proteinExistence type="predicted"/>
<name>A0A177L543_9BACI</name>
<protein>
    <submittedName>
        <fullName evidence="1">Uncharacterized protein</fullName>
    </submittedName>
</protein>
<sequence>MFELSIFQSQDAFLEMLQSRMHLLDNDRNLSLENCSDEEFSVWIQTEIGRRCVNCLLVKQERLSTAFQK</sequence>